<evidence type="ECO:0000313" key="1">
    <source>
        <dbReference type="EMBL" id="QDU90638.1"/>
    </source>
</evidence>
<gene>
    <name evidence="1" type="ORF">Pla175_40470</name>
</gene>
<evidence type="ECO:0008006" key="3">
    <source>
        <dbReference type="Google" id="ProtNLM"/>
    </source>
</evidence>
<dbReference type="InterPro" id="IPR021109">
    <property type="entry name" value="Peptidase_aspartic_dom_sf"/>
</dbReference>
<dbReference type="Pfam" id="PF13975">
    <property type="entry name" value="gag-asp_proteas"/>
    <property type="match status" value="1"/>
</dbReference>
<keyword evidence="2" id="KW-1185">Reference proteome</keyword>
<sequence>MRAAAEMVEIRVDVTLTNAIDEGLVRRGGMEAHDVRSVQTDAKVDTGAIRTCIPASLAKRLGLTTVEHLEIELANGETETVELTEPLRIELSGRSTTESTLVLGNEVLIGQTVLETTDLLADCARQRLIPNPDHPNGPVLKVK</sequence>
<dbReference type="SUPFAM" id="SSF50630">
    <property type="entry name" value="Acid proteases"/>
    <property type="match status" value="1"/>
</dbReference>
<organism evidence="1 2">
    <name type="scientific">Pirellulimonas nuda</name>
    <dbReference type="NCBI Taxonomy" id="2528009"/>
    <lineage>
        <taxon>Bacteria</taxon>
        <taxon>Pseudomonadati</taxon>
        <taxon>Planctomycetota</taxon>
        <taxon>Planctomycetia</taxon>
        <taxon>Pirellulales</taxon>
        <taxon>Lacipirellulaceae</taxon>
        <taxon>Pirellulimonas</taxon>
    </lineage>
</organism>
<dbReference type="Proteomes" id="UP000317429">
    <property type="component" value="Chromosome"/>
</dbReference>
<dbReference type="AlphaFoldDB" id="A0A518DGP2"/>
<dbReference type="KEGG" id="pnd:Pla175_40470"/>
<dbReference type="Gene3D" id="2.40.70.10">
    <property type="entry name" value="Acid Proteases"/>
    <property type="match status" value="1"/>
</dbReference>
<dbReference type="EMBL" id="CP036291">
    <property type="protein sequence ID" value="QDU90638.1"/>
    <property type="molecule type" value="Genomic_DNA"/>
</dbReference>
<protein>
    <recommendedName>
        <fullName evidence="3">Clan AA aspartic protease</fullName>
    </recommendedName>
</protein>
<accession>A0A518DGP2</accession>
<reference evidence="1 2" key="1">
    <citation type="submission" date="2019-02" db="EMBL/GenBank/DDBJ databases">
        <title>Deep-cultivation of Planctomycetes and their phenomic and genomic characterization uncovers novel biology.</title>
        <authorList>
            <person name="Wiegand S."/>
            <person name="Jogler M."/>
            <person name="Boedeker C."/>
            <person name="Pinto D."/>
            <person name="Vollmers J."/>
            <person name="Rivas-Marin E."/>
            <person name="Kohn T."/>
            <person name="Peeters S.H."/>
            <person name="Heuer A."/>
            <person name="Rast P."/>
            <person name="Oberbeckmann S."/>
            <person name="Bunk B."/>
            <person name="Jeske O."/>
            <person name="Meyerdierks A."/>
            <person name="Storesund J.E."/>
            <person name="Kallscheuer N."/>
            <person name="Luecker S."/>
            <person name="Lage O.M."/>
            <person name="Pohl T."/>
            <person name="Merkel B.J."/>
            <person name="Hornburger P."/>
            <person name="Mueller R.-W."/>
            <person name="Bruemmer F."/>
            <person name="Labrenz M."/>
            <person name="Spormann A.M."/>
            <person name="Op den Camp H."/>
            <person name="Overmann J."/>
            <person name="Amann R."/>
            <person name="Jetten M.S.M."/>
            <person name="Mascher T."/>
            <person name="Medema M.H."/>
            <person name="Devos D.P."/>
            <person name="Kaster A.-K."/>
            <person name="Ovreas L."/>
            <person name="Rohde M."/>
            <person name="Galperin M.Y."/>
            <person name="Jogler C."/>
        </authorList>
    </citation>
    <scope>NUCLEOTIDE SEQUENCE [LARGE SCALE GENOMIC DNA]</scope>
    <source>
        <strain evidence="1 2">Pla175</strain>
    </source>
</reference>
<proteinExistence type="predicted"/>
<dbReference type="RefSeq" id="WP_145289539.1">
    <property type="nucleotide sequence ID" value="NZ_CP036291.1"/>
</dbReference>
<name>A0A518DGP2_9BACT</name>
<evidence type="ECO:0000313" key="2">
    <source>
        <dbReference type="Proteomes" id="UP000317429"/>
    </source>
</evidence>
<dbReference type="OrthoDB" id="530768at2"/>